<feature type="transmembrane region" description="Helical" evidence="7">
    <location>
        <begin position="118"/>
        <end position="134"/>
    </location>
</feature>
<evidence type="ECO:0000256" key="3">
    <source>
        <dbReference type="ARBA" id="ARBA00022692"/>
    </source>
</evidence>
<dbReference type="GO" id="GO:0042773">
    <property type="term" value="P:ATP synthesis coupled electron transport"/>
    <property type="evidence" value="ECO:0007669"/>
    <property type="project" value="InterPro"/>
</dbReference>
<dbReference type="GO" id="GO:0003954">
    <property type="term" value="F:NADH dehydrogenase activity"/>
    <property type="evidence" value="ECO:0007669"/>
    <property type="project" value="TreeGrafter"/>
</dbReference>
<organism evidence="10 11">
    <name type="scientific">Leptospira wolbachii serovar Codice str. CDC</name>
    <dbReference type="NCBI Taxonomy" id="1218599"/>
    <lineage>
        <taxon>Bacteria</taxon>
        <taxon>Pseudomonadati</taxon>
        <taxon>Spirochaetota</taxon>
        <taxon>Spirochaetia</taxon>
        <taxon>Leptospirales</taxon>
        <taxon>Leptospiraceae</taxon>
        <taxon>Leptospira</taxon>
    </lineage>
</organism>
<feature type="transmembrane region" description="Helical" evidence="7">
    <location>
        <begin position="672"/>
        <end position="694"/>
    </location>
</feature>
<dbReference type="NCBIfam" id="NF005141">
    <property type="entry name" value="PRK06590.1"/>
    <property type="match status" value="1"/>
</dbReference>
<proteinExistence type="inferred from homology"/>
<feature type="transmembrane region" description="Helical" evidence="7">
    <location>
        <begin position="852"/>
        <end position="871"/>
    </location>
</feature>
<feature type="transmembrane region" description="Helical" evidence="7">
    <location>
        <begin position="282"/>
        <end position="301"/>
    </location>
</feature>
<feature type="transmembrane region" description="Helical" evidence="7">
    <location>
        <begin position="1016"/>
        <end position="1033"/>
    </location>
</feature>
<feature type="transmembrane region" description="Helical" evidence="7">
    <location>
        <begin position="181"/>
        <end position="200"/>
    </location>
</feature>
<keyword evidence="4 7" id="KW-1133">Transmembrane helix</keyword>
<feature type="transmembrane region" description="Helical" evidence="7">
    <location>
        <begin position="622"/>
        <end position="641"/>
    </location>
</feature>
<dbReference type="STRING" id="1218599.LEP1GSC195_2011"/>
<feature type="transmembrane region" description="Helical" evidence="7">
    <location>
        <begin position="308"/>
        <end position="330"/>
    </location>
</feature>
<protein>
    <submittedName>
        <fullName evidence="10">Proton-translocating NADH-quinone oxidoreductase, chain L</fullName>
        <ecNumber evidence="10">1.6.-.-</ecNumber>
    </submittedName>
</protein>
<sequence length="1222" mass="135232">MLDLFPLVVLLPLLGFLHNGLLKDRIPHRFAGAIGTLAVFIPFLITLGAFNEFRPMERTAPHLVPVFDWIVVGNFKSSFGYQIDQLSLYMTLIITGIGSLIHLYSMGYMKGNLGYNRFFAYLNLFIFCMLNLVLSDNLVLTFLGWEGVGLSSYLLIGFDYDKSSAAEAGMKAFILNRIGDVGFILGTGFLFWIGGSLQYLELQTNLSEMSEFAGYANIVALFFFIAAMGKSAQIPLYVWLPDAMAGPTPVSALIHAATMVTAGIFLIARLNFVFLLAPETSLFIAIIGAVTALFAATIGTLQNDIKKILAYSTVSQLGFMFLAMGSMSYVAGLFHLMTHAFFKALLFLGAGSVIHALHHEQNIKQMGGLFGKIKITSFTFLLGTLAIAGFFPFSGFFSKDLILEKAYTYGAYGSILWTMGIVAAFFTSFYMFRLVFVVFFGKDNTDPHHKVHESPWTMTLPLVVLAVGAVVAGFLQTPHFFLHIDTLERFFAPVLSKGYELASLQGSLAEHKSLVHEVELSLAGFSVAIGTVGLVLAYFLYQRKGTQVSEEHTGFRKILFHKYYIDEIYDFVFVRPFLFLSRGVAFFVDIKVIDRFFLSIGGSFGIIANGLRRLQSGFIGDYALYVVIGTFCILVYLLTRGCKVPEQILSIIIFLPIVSSLLIVFQKRVGTVVVISALSSAFTTILSVGLFFFFDSSQSGLQFVHWIPDWILSGKLSVDYHVGLDGISLLLFALTAFMFFLSSIASWSNIPKKIKEFHICLLVLETAVLGVFAAGNLVLYYVFWELMVLPMVLMIGIWGGEERTKAALKYFLFSMAGSLFMLGGILTLYFKTGKTSIESLATASLGMYSEPLQWFLFFSFFLAFAIKIPLFPFHTWMPDVHTQAPTVGSVDLAGVLLKIGAYGFIRFCIPFFPEPSLLSQNWIQILAVIGIVYGSMAALVQTDIKRIIAYSSLSHLGFCILGLFSFTNEGVVGGMLQMVSHGVSTGMIFLMIGMVYERAHTRNIAEFGGLAKQMPVFSTFFLIAILSSVGLPGTNGFVGEFLILMGAIKSNVWLGGIAATGVVLGALYLLWFVKRFLFGVSKTIQARPYKDLSFREVGILSPLVLFIFWIGIYPKPFLDILQSSSNVYLNSASIQSIAERKDIQKDFLGGTTSRQFSDYSSLGKEPLSFEERLGSFQSKYALPTFVSLKTNPPNLNENLDNLEKSIESDFELEPTPKETIGN</sequence>
<evidence type="ECO:0000259" key="9">
    <source>
        <dbReference type="Pfam" id="PF00662"/>
    </source>
</evidence>
<feature type="transmembrane region" description="Helical" evidence="7">
    <location>
        <begin position="520"/>
        <end position="541"/>
    </location>
</feature>
<name>R9A2U8_9LEPT</name>
<dbReference type="GO" id="GO:0015990">
    <property type="term" value="P:electron transport coupled proton transport"/>
    <property type="evidence" value="ECO:0007669"/>
    <property type="project" value="TreeGrafter"/>
</dbReference>
<dbReference type="RefSeq" id="WP_015681890.1">
    <property type="nucleotide sequence ID" value="NZ_AOGZ02000014.1"/>
</dbReference>
<dbReference type="InterPro" id="IPR001516">
    <property type="entry name" value="Proton_antipo_N"/>
</dbReference>
<dbReference type="InterPro" id="IPR003945">
    <property type="entry name" value="NU5C-like"/>
</dbReference>
<keyword evidence="10" id="KW-0560">Oxidoreductase</keyword>
<dbReference type="NCBIfam" id="TIGR01972">
    <property type="entry name" value="NDH_I_M"/>
    <property type="match status" value="1"/>
</dbReference>
<feature type="transmembrane region" description="Helical" evidence="7">
    <location>
        <begin position="140"/>
        <end position="160"/>
    </location>
</feature>
<feature type="transmembrane region" description="Helical" evidence="7">
    <location>
        <begin position="1053"/>
        <end position="1073"/>
    </location>
</feature>
<feature type="transmembrane region" description="Helical" evidence="7">
    <location>
        <begin position="892"/>
        <end position="912"/>
    </location>
</feature>
<feature type="transmembrane region" description="Helical" evidence="7">
    <location>
        <begin position="32"/>
        <end position="50"/>
    </location>
</feature>
<feature type="transmembrane region" description="Helical" evidence="7">
    <location>
        <begin position="417"/>
        <end position="440"/>
    </location>
</feature>
<feature type="transmembrane region" description="Helical" evidence="7">
    <location>
        <begin position="1094"/>
        <end position="1113"/>
    </location>
</feature>
<dbReference type="Proteomes" id="UP000013984">
    <property type="component" value="Unassembled WGS sequence"/>
</dbReference>
<accession>R9A2U8</accession>
<evidence type="ECO:0000313" key="11">
    <source>
        <dbReference type="Proteomes" id="UP000013984"/>
    </source>
</evidence>
<evidence type="ECO:0000313" key="10">
    <source>
        <dbReference type="EMBL" id="EOQ96551.1"/>
    </source>
</evidence>
<feature type="transmembrane region" description="Helical" evidence="7">
    <location>
        <begin position="726"/>
        <end position="745"/>
    </location>
</feature>
<feature type="transmembrane region" description="Helical" evidence="7">
    <location>
        <begin position="918"/>
        <end position="940"/>
    </location>
</feature>
<dbReference type="GO" id="GO:0048038">
    <property type="term" value="F:quinone binding"/>
    <property type="evidence" value="ECO:0007669"/>
    <property type="project" value="UniProtKB-KW"/>
</dbReference>
<dbReference type="PANTHER" id="PTHR42829:SF2">
    <property type="entry name" value="NADH-UBIQUINONE OXIDOREDUCTASE CHAIN 5"/>
    <property type="match status" value="1"/>
</dbReference>
<dbReference type="InterPro" id="IPR001750">
    <property type="entry name" value="ND/Mrp_TM"/>
</dbReference>
<keyword evidence="3 6" id="KW-0812">Transmembrane</keyword>
<feature type="transmembrane region" description="Helical" evidence="7">
    <location>
        <begin position="212"/>
        <end position="240"/>
    </location>
</feature>
<evidence type="ECO:0000256" key="1">
    <source>
        <dbReference type="ARBA" id="ARBA00004127"/>
    </source>
</evidence>
<evidence type="ECO:0000256" key="7">
    <source>
        <dbReference type="SAM" id="Phobius"/>
    </source>
</evidence>
<feature type="transmembrane region" description="Helical" evidence="7">
    <location>
        <begin position="336"/>
        <end position="357"/>
    </location>
</feature>
<dbReference type="GO" id="GO:0012505">
    <property type="term" value="C:endomembrane system"/>
    <property type="evidence" value="ECO:0007669"/>
    <property type="project" value="UniProtKB-SubCell"/>
</dbReference>
<feature type="domain" description="NADH:quinone oxidoreductase/Mrp antiporter transmembrane" evidence="8">
    <location>
        <begin position="774"/>
        <end position="1063"/>
    </location>
</feature>
<feature type="transmembrane region" description="Helical" evidence="7">
    <location>
        <begin position="757"/>
        <end position="775"/>
    </location>
</feature>
<dbReference type="GO" id="GO:0008137">
    <property type="term" value="F:NADH dehydrogenase (ubiquinone) activity"/>
    <property type="evidence" value="ECO:0007669"/>
    <property type="project" value="InterPro"/>
</dbReference>
<feature type="transmembrane region" description="Helical" evidence="7">
    <location>
        <begin position="781"/>
        <end position="798"/>
    </location>
</feature>
<feature type="transmembrane region" description="Helical" evidence="7">
    <location>
        <begin position="378"/>
        <end position="397"/>
    </location>
</feature>
<dbReference type="Pfam" id="PF00361">
    <property type="entry name" value="Proton_antipo_M"/>
    <property type="match status" value="2"/>
</dbReference>
<feature type="transmembrane region" description="Helical" evidence="7">
    <location>
        <begin position="810"/>
        <end position="832"/>
    </location>
</feature>
<evidence type="ECO:0000256" key="6">
    <source>
        <dbReference type="RuleBase" id="RU000320"/>
    </source>
</evidence>
<feature type="transmembrane region" description="Helical" evidence="7">
    <location>
        <begin position="460"/>
        <end position="481"/>
    </location>
</feature>
<dbReference type="GO" id="GO:0016020">
    <property type="term" value="C:membrane"/>
    <property type="evidence" value="ECO:0007669"/>
    <property type="project" value="UniProtKB-SubCell"/>
</dbReference>
<feature type="transmembrane region" description="Helical" evidence="7">
    <location>
        <begin position="647"/>
        <end position="665"/>
    </location>
</feature>
<evidence type="ECO:0000259" key="8">
    <source>
        <dbReference type="Pfam" id="PF00361"/>
    </source>
</evidence>
<feature type="transmembrane region" description="Helical" evidence="7">
    <location>
        <begin position="87"/>
        <end position="106"/>
    </location>
</feature>
<gene>
    <name evidence="10" type="ORF">LEP1GSC195_2011</name>
</gene>
<evidence type="ECO:0000256" key="4">
    <source>
        <dbReference type="ARBA" id="ARBA00022989"/>
    </source>
</evidence>
<dbReference type="Gene3D" id="1.20.5.2700">
    <property type="match status" value="1"/>
</dbReference>
<comment type="caution">
    <text evidence="10">The sequence shown here is derived from an EMBL/GenBank/DDBJ whole genome shotgun (WGS) entry which is preliminary data.</text>
</comment>
<evidence type="ECO:0000256" key="5">
    <source>
        <dbReference type="ARBA" id="ARBA00023136"/>
    </source>
</evidence>
<reference evidence="10" key="1">
    <citation type="submission" date="2013-04" db="EMBL/GenBank/DDBJ databases">
        <authorList>
            <person name="Harkins D.M."/>
            <person name="Durkin A.S."/>
            <person name="Brinkac L.M."/>
            <person name="Haft D.H."/>
            <person name="Selengut J.D."/>
            <person name="Sanka R."/>
            <person name="DePew J."/>
            <person name="Purushe J."/>
            <person name="Galloway R.L."/>
            <person name="Vinetz J.M."/>
            <person name="Sutton G.G."/>
            <person name="Nierman W.C."/>
            <person name="Fouts D.E."/>
        </authorList>
    </citation>
    <scope>NUCLEOTIDE SEQUENCE [LARGE SCALE GENOMIC DNA]</scope>
    <source>
        <strain evidence="10">CDC</strain>
    </source>
</reference>
<dbReference type="Pfam" id="PF00662">
    <property type="entry name" value="Proton_antipo_N"/>
    <property type="match status" value="1"/>
</dbReference>
<dbReference type="InterPro" id="IPR010227">
    <property type="entry name" value="NADH_Q_OxRdtase_chainM/4"/>
</dbReference>
<feature type="transmembrane region" description="Helical" evidence="7">
    <location>
        <begin position="947"/>
        <end position="966"/>
    </location>
</feature>
<keyword evidence="11" id="KW-1185">Reference proteome</keyword>
<dbReference type="EC" id="1.6.-.-" evidence="10"/>
<feature type="domain" description="NADH-Ubiquinone oxidoreductase (complex I) chain 5 N-terminal" evidence="9">
    <location>
        <begin position="69"/>
        <end position="119"/>
    </location>
</feature>
<feature type="transmembrane region" description="Helical" evidence="7">
    <location>
        <begin position="252"/>
        <end position="276"/>
    </location>
</feature>
<comment type="subcellular location">
    <subcellularLocation>
        <location evidence="1">Endomembrane system</location>
        <topology evidence="1">Multi-pass membrane protein</topology>
    </subcellularLocation>
    <subcellularLocation>
        <location evidence="6">Membrane</location>
        <topology evidence="6">Multi-pass membrane protein</topology>
    </subcellularLocation>
</comment>
<dbReference type="AlphaFoldDB" id="R9A2U8"/>
<dbReference type="EMBL" id="AOGZ02000014">
    <property type="protein sequence ID" value="EOQ96551.1"/>
    <property type="molecule type" value="Genomic_DNA"/>
</dbReference>
<dbReference type="PANTHER" id="PTHR42829">
    <property type="entry name" value="NADH-UBIQUINONE OXIDOREDUCTASE CHAIN 5"/>
    <property type="match status" value="1"/>
</dbReference>
<dbReference type="PRINTS" id="PR01434">
    <property type="entry name" value="NADHDHGNASE5"/>
</dbReference>
<dbReference type="NCBIfam" id="TIGR01974">
    <property type="entry name" value="NDH_I_L"/>
    <property type="match status" value="1"/>
</dbReference>
<feature type="transmembrane region" description="Helical" evidence="7">
    <location>
        <begin position="978"/>
        <end position="996"/>
    </location>
</feature>
<dbReference type="InterPro" id="IPR018393">
    <property type="entry name" value="NADHpl_OxRdtase_5_subgr"/>
</dbReference>
<dbReference type="PRINTS" id="PR01435">
    <property type="entry name" value="NPOXDRDTASE5"/>
</dbReference>
<comment type="similarity">
    <text evidence="2">Belongs to the complex I subunit 4 family.</text>
</comment>
<feature type="domain" description="NADH:quinone oxidoreductase/Mrp antiporter transmembrane" evidence="8">
    <location>
        <begin position="135"/>
        <end position="427"/>
    </location>
</feature>
<evidence type="ECO:0000256" key="2">
    <source>
        <dbReference type="ARBA" id="ARBA00009025"/>
    </source>
</evidence>
<keyword evidence="5 7" id="KW-0472">Membrane</keyword>